<evidence type="ECO:0000313" key="1">
    <source>
        <dbReference type="EMBL" id="SVD44171.1"/>
    </source>
</evidence>
<gene>
    <name evidence="1" type="ORF">METZ01_LOCUS397025</name>
</gene>
<sequence>MPKYNTPEENLAEYGDDYYKIKYMKPEEDLTDVSSIAGRKRINSLVGNIIDMSDSSPNRVHCGDIGSDSKH</sequence>
<proteinExistence type="predicted"/>
<protein>
    <submittedName>
        <fullName evidence="1">Uncharacterized protein</fullName>
    </submittedName>
</protein>
<reference evidence="1" key="1">
    <citation type="submission" date="2018-05" db="EMBL/GenBank/DDBJ databases">
        <authorList>
            <person name="Lanie J.A."/>
            <person name="Ng W.-L."/>
            <person name="Kazmierczak K.M."/>
            <person name="Andrzejewski T.M."/>
            <person name="Davidsen T.M."/>
            <person name="Wayne K.J."/>
            <person name="Tettelin H."/>
            <person name="Glass J.I."/>
            <person name="Rusch D."/>
            <person name="Podicherti R."/>
            <person name="Tsui H.-C.T."/>
            <person name="Winkler M.E."/>
        </authorList>
    </citation>
    <scope>NUCLEOTIDE SEQUENCE</scope>
</reference>
<dbReference type="AlphaFoldDB" id="A0A382VE77"/>
<accession>A0A382VE77</accession>
<dbReference type="EMBL" id="UINC01150879">
    <property type="protein sequence ID" value="SVD44171.1"/>
    <property type="molecule type" value="Genomic_DNA"/>
</dbReference>
<name>A0A382VE77_9ZZZZ</name>
<organism evidence="1">
    <name type="scientific">marine metagenome</name>
    <dbReference type="NCBI Taxonomy" id="408172"/>
    <lineage>
        <taxon>unclassified sequences</taxon>
        <taxon>metagenomes</taxon>
        <taxon>ecological metagenomes</taxon>
    </lineage>
</organism>